<evidence type="ECO:0000313" key="2">
    <source>
        <dbReference type="EMBL" id="HIY69449.1"/>
    </source>
</evidence>
<evidence type="ECO:0000313" key="3">
    <source>
        <dbReference type="Proteomes" id="UP000886844"/>
    </source>
</evidence>
<keyword evidence="1" id="KW-0732">Signal</keyword>
<feature type="signal peptide" evidence="1">
    <location>
        <begin position="1"/>
        <end position="31"/>
    </location>
</feature>
<sequence length="301" mass="32543">MKKSMKMNMVTVKTLAFATVLGVGLSSCSDAVETPPVPGAAPVVKTRLANFEGATQALEGENDVTDLRACLFVDGTLSKVYDAPTSVDGGYGIQIDNHAGTLYVVANTEGLLDLNALQERSISESEWLELSVGMKDAAPARFFSGKLQLDGLENSQTELPVTLKRGVARFDLQLRTAGVASVSSITLKNAAQSAYLFPVEGDLSPADVTRQDAVATISEPLTKDTQAVLYVYEQENDGLEIVVEAEIDGKATTLRKTLDCALERNKIYTLTVRKDVIDVRLDVSFDEWEEGSDTELTPTRR</sequence>
<dbReference type="Proteomes" id="UP000886844">
    <property type="component" value="Unassembled WGS sequence"/>
</dbReference>
<evidence type="ECO:0000256" key="1">
    <source>
        <dbReference type="SAM" id="SignalP"/>
    </source>
</evidence>
<evidence type="ECO:0008006" key="4">
    <source>
        <dbReference type="Google" id="ProtNLM"/>
    </source>
</evidence>
<protein>
    <recommendedName>
        <fullName evidence="4">Lipoprotein</fullName>
    </recommendedName>
</protein>
<feature type="chain" id="PRO_5038692464" description="Lipoprotein" evidence="1">
    <location>
        <begin position="32"/>
        <end position="301"/>
    </location>
</feature>
<comment type="caution">
    <text evidence="2">The sequence shown here is derived from an EMBL/GenBank/DDBJ whole genome shotgun (WGS) entry which is preliminary data.</text>
</comment>
<organism evidence="2 3">
    <name type="scientific">Candidatus Alistipes intestinigallinarum</name>
    <dbReference type="NCBI Taxonomy" id="2838440"/>
    <lineage>
        <taxon>Bacteria</taxon>
        <taxon>Pseudomonadati</taxon>
        <taxon>Bacteroidota</taxon>
        <taxon>Bacteroidia</taxon>
        <taxon>Bacteroidales</taxon>
        <taxon>Rikenellaceae</taxon>
        <taxon>Alistipes</taxon>
    </lineage>
</organism>
<reference evidence="2" key="2">
    <citation type="submission" date="2021-04" db="EMBL/GenBank/DDBJ databases">
        <authorList>
            <person name="Gilroy R."/>
        </authorList>
    </citation>
    <scope>NUCLEOTIDE SEQUENCE</scope>
    <source>
        <strain evidence="2">5134</strain>
    </source>
</reference>
<dbReference type="AlphaFoldDB" id="A0A9D1Z0Z4"/>
<dbReference type="PROSITE" id="PS51257">
    <property type="entry name" value="PROKAR_LIPOPROTEIN"/>
    <property type="match status" value="1"/>
</dbReference>
<reference evidence="2" key="1">
    <citation type="journal article" date="2021" name="PeerJ">
        <title>Extensive microbial diversity within the chicken gut microbiome revealed by metagenomics and culture.</title>
        <authorList>
            <person name="Gilroy R."/>
            <person name="Ravi A."/>
            <person name="Getino M."/>
            <person name="Pursley I."/>
            <person name="Horton D.L."/>
            <person name="Alikhan N.F."/>
            <person name="Baker D."/>
            <person name="Gharbi K."/>
            <person name="Hall N."/>
            <person name="Watson M."/>
            <person name="Adriaenssens E.M."/>
            <person name="Foster-Nyarko E."/>
            <person name="Jarju S."/>
            <person name="Secka A."/>
            <person name="Antonio M."/>
            <person name="Oren A."/>
            <person name="Chaudhuri R.R."/>
            <person name="La Ragione R."/>
            <person name="Hildebrand F."/>
            <person name="Pallen M.J."/>
        </authorList>
    </citation>
    <scope>NUCLEOTIDE SEQUENCE</scope>
    <source>
        <strain evidence="2">5134</strain>
    </source>
</reference>
<dbReference type="EMBL" id="DXDA01000066">
    <property type="protein sequence ID" value="HIY69449.1"/>
    <property type="molecule type" value="Genomic_DNA"/>
</dbReference>
<dbReference type="Gene3D" id="2.60.40.2630">
    <property type="match status" value="1"/>
</dbReference>
<accession>A0A9D1Z0Z4</accession>
<proteinExistence type="predicted"/>
<name>A0A9D1Z0Z4_9BACT</name>
<gene>
    <name evidence="2" type="ORF">H9828_08530</name>
</gene>